<reference evidence="1 2" key="1">
    <citation type="journal article" date="2021" name="Nat. Plants">
        <title>The Taxus genome provides insights into paclitaxel biosynthesis.</title>
        <authorList>
            <person name="Xiong X."/>
            <person name="Gou J."/>
            <person name="Liao Q."/>
            <person name="Li Y."/>
            <person name="Zhou Q."/>
            <person name="Bi G."/>
            <person name="Li C."/>
            <person name="Du R."/>
            <person name="Wang X."/>
            <person name="Sun T."/>
            <person name="Guo L."/>
            <person name="Liang H."/>
            <person name="Lu P."/>
            <person name="Wu Y."/>
            <person name="Zhang Z."/>
            <person name="Ro D.K."/>
            <person name="Shang Y."/>
            <person name="Huang S."/>
            <person name="Yan J."/>
        </authorList>
    </citation>
    <scope>NUCLEOTIDE SEQUENCE [LARGE SCALE GENOMIC DNA]</scope>
    <source>
        <strain evidence="1">Ta-2019</strain>
    </source>
</reference>
<dbReference type="AlphaFoldDB" id="A0AA38LMD7"/>
<dbReference type="Proteomes" id="UP000824469">
    <property type="component" value="Unassembled WGS sequence"/>
</dbReference>
<gene>
    <name evidence="1" type="ORF">KI387_006840</name>
</gene>
<organism evidence="1 2">
    <name type="scientific">Taxus chinensis</name>
    <name type="common">Chinese yew</name>
    <name type="synonym">Taxus wallichiana var. chinensis</name>
    <dbReference type="NCBI Taxonomy" id="29808"/>
    <lineage>
        <taxon>Eukaryota</taxon>
        <taxon>Viridiplantae</taxon>
        <taxon>Streptophyta</taxon>
        <taxon>Embryophyta</taxon>
        <taxon>Tracheophyta</taxon>
        <taxon>Spermatophyta</taxon>
        <taxon>Pinopsida</taxon>
        <taxon>Pinidae</taxon>
        <taxon>Conifers II</taxon>
        <taxon>Cupressales</taxon>
        <taxon>Taxaceae</taxon>
        <taxon>Taxus</taxon>
    </lineage>
</organism>
<sequence length="51" mass="6091">QRGLSRVQRELLWFQRSHSPRAMAGRMSPLRGATLLQSQEQHLSQRRHPWQ</sequence>
<accession>A0AA38LMD7</accession>
<protein>
    <submittedName>
        <fullName evidence="1">Uncharacterized protein</fullName>
    </submittedName>
</protein>
<proteinExistence type="predicted"/>
<feature type="non-terminal residue" evidence="1">
    <location>
        <position position="1"/>
    </location>
</feature>
<feature type="non-terminal residue" evidence="1">
    <location>
        <position position="51"/>
    </location>
</feature>
<evidence type="ECO:0000313" key="1">
    <source>
        <dbReference type="EMBL" id="KAH9326662.1"/>
    </source>
</evidence>
<evidence type="ECO:0000313" key="2">
    <source>
        <dbReference type="Proteomes" id="UP000824469"/>
    </source>
</evidence>
<comment type="caution">
    <text evidence="1">The sequence shown here is derived from an EMBL/GenBank/DDBJ whole genome shotgun (WGS) entry which is preliminary data.</text>
</comment>
<dbReference type="EMBL" id="JAHRHJ020000002">
    <property type="protein sequence ID" value="KAH9326662.1"/>
    <property type="molecule type" value="Genomic_DNA"/>
</dbReference>
<name>A0AA38LMD7_TAXCH</name>
<keyword evidence="2" id="KW-1185">Reference proteome</keyword>